<organism evidence="6 7">
    <name type="scientific">Actinokineospora bangkokensis</name>
    <dbReference type="NCBI Taxonomy" id="1193682"/>
    <lineage>
        <taxon>Bacteria</taxon>
        <taxon>Bacillati</taxon>
        <taxon>Actinomycetota</taxon>
        <taxon>Actinomycetes</taxon>
        <taxon>Pseudonocardiales</taxon>
        <taxon>Pseudonocardiaceae</taxon>
        <taxon>Actinokineospora</taxon>
    </lineage>
</organism>
<dbReference type="RefSeq" id="WP_075978202.1">
    <property type="nucleotide sequence ID" value="NZ_MKQR01000028.1"/>
</dbReference>
<dbReference type="STRING" id="1193682.BJP25_03160"/>
<comment type="similarity">
    <text evidence="2">Belongs to the EspG family.</text>
</comment>
<keyword evidence="7" id="KW-1185">Reference proteome</keyword>
<reference evidence="6 7" key="1">
    <citation type="submission" date="2016-10" db="EMBL/GenBank/DDBJ databases">
        <title>The Draft Genome Sequence of Actinokineospora bangkokensis 44EHWT reveals the biosynthetic pathway of antifungal compounds Thailandins with unusual extender unit butylmalonyl-CoA.</title>
        <authorList>
            <person name="Greule A."/>
            <person name="Intra B."/>
            <person name="Flemming S."/>
            <person name="Rommel M.G."/>
            <person name="Panbangred W."/>
            <person name="Bechthold A."/>
        </authorList>
    </citation>
    <scope>NUCLEOTIDE SEQUENCE [LARGE SCALE GENOMIC DNA]</scope>
    <source>
        <strain evidence="6 7">44EHW</strain>
    </source>
</reference>
<evidence type="ECO:0000256" key="5">
    <source>
        <dbReference type="SAM" id="MobiDB-lite"/>
    </source>
</evidence>
<gene>
    <name evidence="6" type="ORF">BJP25_03160</name>
</gene>
<evidence type="ECO:0008006" key="8">
    <source>
        <dbReference type="Google" id="ProtNLM"/>
    </source>
</evidence>
<evidence type="ECO:0000256" key="2">
    <source>
        <dbReference type="ARBA" id="ARBA00006411"/>
    </source>
</evidence>
<accession>A0A1Q9LDA7</accession>
<comment type="caution">
    <text evidence="6">The sequence shown here is derived from an EMBL/GenBank/DDBJ whole genome shotgun (WGS) entry which is preliminary data.</text>
</comment>
<dbReference type="OrthoDB" id="4561761at2"/>
<evidence type="ECO:0000256" key="4">
    <source>
        <dbReference type="ARBA" id="ARBA00023186"/>
    </source>
</evidence>
<sequence length="246" mass="26602">MNATTTRDWSLTPEQLAQLWDRMGLDVLPYPIQVRRVGLTDAEAQVAGERIRAGLRAAGLLDPRGRIGADLESALRQLTAPEAAVDSVWLDARGGESPHRALAVRTGRRAVLAVQAPGRDKLTGGQVTVRDIGVSALLDAVVRTLPPVPPGRRPGGRWPAEQARRHPGYSEVVHAPRARAGQLGVRVDRRRGPVLSWFDVPGDGRYGLVRTAPGAGPDWAHLFPVDPAGLHRWLGTALERTRTDLA</sequence>
<feature type="region of interest" description="Disordered" evidence="5">
    <location>
        <begin position="148"/>
        <end position="168"/>
    </location>
</feature>
<evidence type="ECO:0000313" key="7">
    <source>
        <dbReference type="Proteomes" id="UP000186040"/>
    </source>
</evidence>
<comment type="subcellular location">
    <subcellularLocation>
        <location evidence="1">Cytoplasm</location>
    </subcellularLocation>
</comment>
<evidence type="ECO:0000256" key="3">
    <source>
        <dbReference type="ARBA" id="ARBA00022490"/>
    </source>
</evidence>
<proteinExistence type="inferred from homology"/>
<dbReference type="AlphaFoldDB" id="A0A1Q9LDA7"/>
<dbReference type="EMBL" id="MKQR01000028">
    <property type="protein sequence ID" value="OLR89994.1"/>
    <property type="molecule type" value="Genomic_DNA"/>
</dbReference>
<dbReference type="Pfam" id="PF14011">
    <property type="entry name" value="ESX-1_EspG"/>
    <property type="match status" value="1"/>
</dbReference>
<dbReference type="InterPro" id="IPR025734">
    <property type="entry name" value="EspG"/>
</dbReference>
<evidence type="ECO:0000313" key="6">
    <source>
        <dbReference type="EMBL" id="OLR89994.1"/>
    </source>
</evidence>
<dbReference type="Proteomes" id="UP000186040">
    <property type="component" value="Unassembled WGS sequence"/>
</dbReference>
<keyword evidence="4" id="KW-0143">Chaperone</keyword>
<name>A0A1Q9LDA7_9PSEU</name>
<keyword evidence="3" id="KW-0963">Cytoplasm</keyword>
<protein>
    <recommendedName>
        <fullName evidence="8">ESX secretion-associated protein EspG</fullName>
    </recommendedName>
</protein>
<evidence type="ECO:0000256" key="1">
    <source>
        <dbReference type="ARBA" id="ARBA00004496"/>
    </source>
</evidence>